<evidence type="ECO:0000313" key="2">
    <source>
        <dbReference type="Proteomes" id="UP000791080"/>
    </source>
</evidence>
<evidence type="ECO:0000313" key="1">
    <source>
        <dbReference type="EMBL" id="MCP2332082.1"/>
    </source>
</evidence>
<dbReference type="Proteomes" id="UP000791080">
    <property type="component" value="Unassembled WGS sequence"/>
</dbReference>
<keyword evidence="2" id="KW-1185">Reference proteome</keyword>
<protein>
    <recommendedName>
        <fullName evidence="3">DUF4276 family protein</fullName>
    </recommendedName>
</protein>
<proteinExistence type="predicted"/>
<evidence type="ECO:0008006" key="3">
    <source>
        <dbReference type="Google" id="ProtNLM"/>
    </source>
</evidence>
<comment type="caution">
    <text evidence="1">The sequence shown here is derived from an EMBL/GenBank/DDBJ whole genome shotgun (WGS) entry which is preliminary data.</text>
</comment>
<organism evidence="1 2">
    <name type="scientific">Actinoalloteichus caeruleus DSM 43889</name>
    <dbReference type="NCBI Taxonomy" id="1120930"/>
    <lineage>
        <taxon>Bacteria</taxon>
        <taxon>Bacillati</taxon>
        <taxon>Actinomycetota</taxon>
        <taxon>Actinomycetes</taxon>
        <taxon>Pseudonocardiales</taxon>
        <taxon>Pseudonocardiaceae</taxon>
        <taxon>Actinoalloteichus</taxon>
        <taxon>Actinoalloteichus cyanogriseus</taxon>
    </lineage>
</organism>
<accession>A0ABT1JHU9</accession>
<reference evidence="1 2" key="1">
    <citation type="submission" date="2022-06" db="EMBL/GenBank/DDBJ databases">
        <title>Genomic Encyclopedia of Type Strains, Phase I: the one thousand microbial genomes (KMG-I) project.</title>
        <authorList>
            <person name="Kyrpides N."/>
        </authorList>
    </citation>
    <scope>NUCLEOTIDE SEQUENCE [LARGE SCALE GENOMIC DNA]</scope>
    <source>
        <strain evidence="1 2">DSM 43889</strain>
    </source>
</reference>
<dbReference type="EMBL" id="AUBJ02000001">
    <property type="protein sequence ID" value="MCP2332082.1"/>
    <property type="molecule type" value="Genomic_DNA"/>
</dbReference>
<dbReference type="RefSeq" id="WP_026417159.1">
    <property type="nucleotide sequence ID" value="NZ_AUBJ02000001.1"/>
</dbReference>
<name>A0ABT1JHU9_ACTCY</name>
<sequence length="217" mass="25072">MRPLNTAILVEGPTDETFFRVIVFRALRDIGNTGTSAGFDLAEPLTFRRRQDRPWQRFTEQVAELTPRPDLVFFHYDDKNGDERKRSWVPMLSCWETAGRGGGPGLPPLVELAPVREMEAWALADTELVNRLARRAPSAGDVFEADRLRDVERLSDPKKTLTEAMNAGRGRRRRRDVEAYLPLLAERARHTELSRVPSYDRWRRRTADKLRDLGFLR</sequence>
<gene>
    <name evidence="1" type="ORF">G443_002352</name>
</gene>